<dbReference type="EMBL" id="CADCXV010001006">
    <property type="protein sequence ID" value="CAB0040188.1"/>
    <property type="molecule type" value="Genomic_DNA"/>
</dbReference>
<keyword evidence="2" id="KW-1185">Reference proteome</keyword>
<accession>A0A6H5IW80</accession>
<gene>
    <name evidence="1" type="ORF">TBRA_LOCUS11917</name>
</gene>
<dbReference type="AlphaFoldDB" id="A0A6H5IW80"/>
<dbReference type="SUPFAM" id="SSF53756">
    <property type="entry name" value="UDP-Glycosyltransferase/glycogen phosphorylase"/>
    <property type="match status" value="1"/>
</dbReference>
<reference evidence="1 2" key="1">
    <citation type="submission" date="2020-02" db="EMBL/GenBank/DDBJ databases">
        <authorList>
            <person name="Ferguson B K."/>
        </authorList>
    </citation>
    <scope>NUCLEOTIDE SEQUENCE [LARGE SCALE GENOMIC DNA]</scope>
</reference>
<protein>
    <submittedName>
        <fullName evidence="1">Uncharacterized protein</fullName>
    </submittedName>
</protein>
<organism evidence="1 2">
    <name type="scientific">Trichogramma brassicae</name>
    <dbReference type="NCBI Taxonomy" id="86971"/>
    <lineage>
        <taxon>Eukaryota</taxon>
        <taxon>Metazoa</taxon>
        <taxon>Ecdysozoa</taxon>
        <taxon>Arthropoda</taxon>
        <taxon>Hexapoda</taxon>
        <taxon>Insecta</taxon>
        <taxon>Pterygota</taxon>
        <taxon>Neoptera</taxon>
        <taxon>Endopterygota</taxon>
        <taxon>Hymenoptera</taxon>
        <taxon>Apocrita</taxon>
        <taxon>Proctotrupomorpha</taxon>
        <taxon>Chalcidoidea</taxon>
        <taxon>Trichogrammatidae</taxon>
        <taxon>Trichogramma</taxon>
    </lineage>
</organism>
<evidence type="ECO:0000313" key="2">
    <source>
        <dbReference type="Proteomes" id="UP000479190"/>
    </source>
</evidence>
<sequence>MICIPLLADQWTNAQNYVRLKVATVDFRYMTQKEFDQAIDIILKTPEYGYESRKSVRHKASSMRKQNIILSRSYWTWSKSIVSKEDEKKQFISNNCNREQLSLFFQCINSSELYRKKEKRRKKTSTSAGNKSGSGYSSQKLNQTICYMQRVYNAALVDTRRAALMSSYICRRVPTTPIFTIDPARCIAYKSEEARVASAVHDDTRITAVQSRTCAHVRTRRISSLIKEQGPTKLRSVESKCYKNHDEIEFNFLQKINCMENADITGKSRLLRGHTLLASPPELDIFFRTRCLVPSCECGSRFCRRWQVPNLLCRLHLVSVVLASGATL</sequence>
<evidence type="ECO:0000313" key="1">
    <source>
        <dbReference type="EMBL" id="CAB0040188.1"/>
    </source>
</evidence>
<name>A0A6H5IW80_9HYME</name>
<dbReference type="Proteomes" id="UP000479190">
    <property type="component" value="Unassembled WGS sequence"/>
</dbReference>
<proteinExistence type="predicted"/>